<dbReference type="CDD" id="cd11058">
    <property type="entry name" value="CYP60B-like"/>
    <property type="match status" value="1"/>
</dbReference>
<gene>
    <name evidence="9" type="ORF">QBC38DRAFT_512762</name>
</gene>
<accession>A0AAN7BEF5</accession>
<dbReference type="PRINTS" id="PR00385">
    <property type="entry name" value="P450"/>
</dbReference>
<feature type="binding site" description="axial binding residue" evidence="8">
    <location>
        <position position="436"/>
    </location>
    <ligand>
        <name>heme</name>
        <dbReference type="ChEBI" id="CHEBI:30413"/>
    </ligand>
    <ligandPart>
        <name>Fe</name>
        <dbReference type="ChEBI" id="CHEBI:18248"/>
    </ligandPart>
</feature>
<proteinExistence type="inferred from homology"/>
<evidence type="ECO:0000256" key="4">
    <source>
        <dbReference type="ARBA" id="ARBA00022723"/>
    </source>
</evidence>
<keyword evidence="7" id="KW-0503">Monooxygenase</keyword>
<comment type="similarity">
    <text evidence="2">Belongs to the cytochrome P450 family.</text>
</comment>
<dbReference type="Gene3D" id="1.10.630.10">
    <property type="entry name" value="Cytochrome P450"/>
    <property type="match status" value="1"/>
</dbReference>
<protein>
    <submittedName>
        <fullName evidence="9">Cytochrome P450</fullName>
    </submittedName>
</protein>
<dbReference type="PANTHER" id="PTHR24305:SF230">
    <property type="entry name" value="P450, PUTATIVE (EUROFUNG)-RELATED"/>
    <property type="match status" value="1"/>
</dbReference>
<dbReference type="GO" id="GO:0020037">
    <property type="term" value="F:heme binding"/>
    <property type="evidence" value="ECO:0007669"/>
    <property type="project" value="InterPro"/>
</dbReference>
<dbReference type="InterPro" id="IPR036396">
    <property type="entry name" value="Cyt_P450_sf"/>
</dbReference>
<keyword evidence="5" id="KW-0560">Oxidoreductase</keyword>
<evidence type="ECO:0000256" key="3">
    <source>
        <dbReference type="ARBA" id="ARBA00022617"/>
    </source>
</evidence>
<keyword evidence="3 8" id="KW-0349">Heme</keyword>
<dbReference type="GO" id="GO:0005506">
    <property type="term" value="F:iron ion binding"/>
    <property type="evidence" value="ECO:0007669"/>
    <property type="project" value="InterPro"/>
</dbReference>
<dbReference type="GO" id="GO:0004497">
    <property type="term" value="F:monooxygenase activity"/>
    <property type="evidence" value="ECO:0007669"/>
    <property type="project" value="UniProtKB-KW"/>
</dbReference>
<sequence length="493" mass="55992">MRQRKMTFDGLVWARPSPIAHRGAQEFLVRDASHFLPCKDVNETNHLQRAYNLLLHPLRNIPSPKLWTCSQLPYTYHWIRGELTFVVHDLHKIYGDTVRLTPNRVAFAHPDAWQQIRENGKDPVWYHMSRLNILGADRKNHSRVLRTLASGFSAKAIQAQEGLLAGYVDLFISQLKKLAPATHDGGGGVVDLSAWLSFFAFDIIADLSFGESPFNCLANGVYHPWVYTWLAGGGGDGQKKIGLDQQLEYALAQVKKRLEDPDGLRDEKRKANGRDKVIAFIGAMTTTSNSNPREMTEHEIAANAMLLVTAGSETATTALACAVYYIASISQVQKRLAEEYMLAVLDEAMRRMPPVPRNMPRVVGAKGGDAICGWYLQYGTVLDIWPWAINHLENNFTKAYDFIPERWLDVDEFEGVRFNKDRYGASQPFSVGPRNCISKNLAYLEMRMVLARLVWNFDLELFGEEAKKFPDCKGYAVWIKRRLYIELKPVLRD</sequence>
<name>A0AAN7BEF5_9PEZI</name>
<keyword evidence="4 8" id="KW-0479">Metal-binding</keyword>
<evidence type="ECO:0000313" key="9">
    <source>
        <dbReference type="EMBL" id="KAK4222756.1"/>
    </source>
</evidence>
<comment type="caution">
    <text evidence="9">The sequence shown here is derived from an EMBL/GenBank/DDBJ whole genome shotgun (WGS) entry which is preliminary data.</text>
</comment>
<dbReference type="GO" id="GO:0016705">
    <property type="term" value="F:oxidoreductase activity, acting on paired donors, with incorporation or reduction of molecular oxygen"/>
    <property type="evidence" value="ECO:0007669"/>
    <property type="project" value="InterPro"/>
</dbReference>
<dbReference type="SUPFAM" id="SSF48264">
    <property type="entry name" value="Cytochrome P450"/>
    <property type="match status" value="1"/>
</dbReference>
<keyword evidence="10" id="KW-1185">Reference proteome</keyword>
<dbReference type="InterPro" id="IPR002401">
    <property type="entry name" value="Cyt_P450_E_grp-I"/>
</dbReference>
<comment type="cofactor">
    <cofactor evidence="1 8">
        <name>heme</name>
        <dbReference type="ChEBI" id="CHEBI:30413"/>
    </cofactor>
</comment>
<keyword evidence="6 8" id="KW-0408">Iron</keyword>
<evidence type="ECO:0000256" key="7">
    <source>
        <dbReference type="ARBA" id="ARBA00023033"/>
    </source>
</evidence>
<dbReference type="Proteomes" id="UP001301958">
    <property type="component" value="Unassembled WGS sequence"/>
</dbReference>
<dbReference type="PRINTS" id="PR00463">
    <property type="entry name" value="EP450I"/>
</dbReference>
<organism evidence="9 10">
    <name type="scientific">Podospora fimiseda</name>
    <dbReference type="NCBI Taxonomy" id="252190"/>
    <lineage>
        <taxon>Eukaryota</taxon>
        <taxon>Fungi</taxon>
        <taxon>Dikarya</taxon>
        <taxon>Ascomycota</taxon>
        <taxon>Pezizomycotina</taxon>
        <taxon>Sordariomycetes</taxon>
        <taxon>Sordariomycetidae</taxon>
        <taxon>Sordariales</taxon>
        <taxon>Podosporaceae</taxon>
        <taxon>Podospora</taxon>
    </lineage>
</organism>
<dbReference type="AlphaFoldDB" id="A0AAN7BEF5"/>
<reference evidence="9" key="2">
    <citation type="submission" date="2023-05" db="EMBL/GenBank/DDBJ databases">
        <authorList>
            <consortium name="Lawrence Berkeley National Laboratory"/>
            <person name="Steindorff A."/>
            <person name="Hensen N."/>
            <person name="Bonometti L."/>
            <person name="Westerberg I."/>
            <person name="Brannstrom I.O."/>
            <person name="Guillou S."/>
            <person name="Cros-Aarteil S."/>
            <person name="Calhoun S."/>
            <person name="Haridas S."/>
            <person name="Kuo A."/>
            <person name="Mondo S."/>
            <person name="Pangilinan J."/>
            <person name="Riley R."/>
            <person name="Labutti K."/>
            <person name="Andreopoulos B."/>
            <person name="Lipzen A."/>
            <person name="Chen C."/>
            <person name="Yanf M."/>
            <person name="Daum C."/>
            <person name="Ng V."/>
            <person name="Clum A."/>
            <person name="Ohm R."/>
            <person name="Martin F."/>
            <person name="Silar P."/>
            <person name="Natvig D."/>
            <person name="Lalanne C."/>
            <person name="Gautier V."/>
            <person name="Ament-Velasquez S.L."/>
            <person name="Kruys A."/>
            <person name="Hutchinson M.I."/>
            <person name="Powell A.J."/>
            <person name="Barry K."/>
            <person name="Miller A.N."/>
            <person name="Grigoriev I.V."/>
            <person name="Debuchy R."/>
            <person name="Gladieux P."/>
            <person name="Thoren M.H."/>
            <person name="Johannesson H."/>
        </authorList>
    </citation>
    <scope>NUCLEOTIDE SEQUENCE</scope>
    <source>
        <strain evidence="9">CBS 990.96</strain>
    </source>
</reference>
<evidence type="ECO:0000313" key="10">
    <source>
        <dbReference type="Proteomes" id="UP001301958"/>
    </source>
</evidence>
<evidence type="ECO:0000256" key="6">
    <source>
        <dbReference type="ARBA" id="ARBA00023004"/>
    </source>
</evidence>
<evidence type="ECO:0000256" key="1">
    <source>
        <dbReference type="ARBA" id="ARBA00001971"/>
    </source>
</evidence>
<evidence type="ECO:0000256" key="2">
    <source>
        <dbReference type="ARBA" id="ARBA00010617"/>
    </source>
</evidence>
<dbReference type="PANTHER" id="PTHR24305">
    <property type="entry name" value="CYTOCHROME P450"/>
    <property type="match status" value="1"/>
</dbReference>
<reference evidence="9" key="1">
    <citation type="journal article" date="2023" name="Mol. Phylogenet. Evol.">
        <title>Genome-scale phylogeny and comparative genomics of the fungal order Sordariales.</title>
        <authorList>
            <person name="Hensen N."/>
            <person name="Bonometti L."/>
            <person name="Westerberg I."/>
            <person name="Brannstrom I.O."/>
            <person name="Guillou S."/>
            <person name="Cros-Aarteil S."/>
            <person name="Calhoun S."/>
            <person name="Haridas S."/>
            <person name="Kuo A."/>
            <person name="Mondo S."/>
            <person name="Pangilinan J."/>
            <person name="Riley R."/>
            <person name="LaButti K."/>
            <person name="Andreopoulos B."/>
            <person name="Lipzen A."/>
            <person name="Chen C."/>
            <person name="Yan M."/>
            <person name="Daum C."/>
            <person name="Ng V."/>
            <person name="Clum A."/>
            <person name="Steindorff A."/>
            <person name="Ohm R.A."/>
            <person name="Martin F."/>
            <person name="Silar P."/>
            <person name="Natvig D.O."/>
            <person name="Lalanne C."/>
            <person name="Gautier V."/>
            <person name="Ament-Velasquez S.L."/>
            <person name="Kruys A."/>
            <person name="Hutchinson M.I."/>
            <person name="Powell A.J."/>
            <person name="Barry K."/>
            <person name="Miller A.N."/>
            <person name="Grigoriev I.V."/>
            <person name="Debuchy R."/>
            <person name="Gladieux P."/>
            <person name="Hiltunen Thoren M."/>
            <person name="Johannesson H."/>
        </authorList>
    </citation>
    <scope>NUCLEOTIDE SEQUENCE</scope>
    <source>
        <strain evidence="9">CBS 990.96</strain>
    </source>
</reference>
<dbReference type="Pfam" id="PF00067">
    <property type="entry name" value="p450"/>
    <property type="match status" value="1"/>
</dbReference>
<evidence type="ECO:0000256" key="8">
    <source>
        <dbReference type="PIRSR" id="PIRSR602401-1"/>
    </source>
</evidence>
<dbReference type="InterPro" id="IPR050121">
    <property type="entry name" value="Cytochrome_P450_monoxygenase"/>
</dbReference>
<dbReference type="InterPro" id="IPR001128">
    <property type="entry name" value="Cyt_P450"/>
</dbReference>
<evidence type="ECO:0000256" key="5">
    <source>
        <dbReference type="ARBA" id="ARBA00023002"/>
    </source>
</evidence>
<dbReference type="EMBL" id="MU865455">
    <property type="protein sequence ID" value="KAK4222756.1"/>
    <property type="molecule type" value="Genomic_DNA"/>
</dbReference>